<dbReference type="Pfam" id="PF05368">
    <property type="entry name" value="NmrA"/>
    <property type="match status" value="1"/>
</dbReference>
<dbReference type="AlphaFoldDB" id="A0AAD7X6Y4"/>
<dbReference type="PANTHER" id="PTHR47706">
    <property type="entry name" value="NMRA-LIKE FAMILY PROTEIN"/>
    <property type="match status" value="1"/>
</dbReference>
<dbReference type="Gene3D" id="3.40.50.720">
    <property type="entry name" value="NAD(P)-binding Rossmann-like Domain"/>
    <property type="match status" value="1"/>
</dbReference>
<accession>A0AAD7X6Y4</accession>
<dbReference type="InterPro" id="IPR036291">
    <property type="entry name" value="NAD(P)-bd_dom_sf"/>
</dbReference>
<gene>
    <name evidence="4" type="ORF">ONZ51_g10227</name>
</gene>
<evidence type="ECO:0000313" key="4">
    <source>
        <dbReference type="EMBL" id="KAJ8463484.1"/>
    </source>
</evidence>
<dbReference type="SUPFAM" id="SSF51735">
    <property type="entry name" value="NAD(P)-binding Rossmann-fold domains"/>
    <property type="match status" value="1"/>
</dbReference>
<dbReference type="EMBL" id="JAPEVG010000391">
    <property type="protein sequence ID" value="KAJ8463484.1"/>
    <property type="molecule type" value="Genomic_DNA"/>
</dbReference>
<evidence type="ECO:0000313" key="5">
    <source>
        <dbReference type="Proteomes" id="UP001215151"/>
    </source>
</evidence>
<dbReference type="Proteomes" id="UP001215151">
    <property type="component" value="Unassembled WGS sequence"/>
</dbReference>
<dbReference type="PANTHER" id="PTHR47706:SF9">
    <property type="entry name" value="NMRA-LIKE DOMAIN-CONTAINING PROTEIN-RELATED"/>
    <property type="match status" value="1"/>
</dbReference>
<proteinExistence type="predicted"/>
<name>A0AAD7X6Y4_9APHY</name>
<dbReference type="GO" id="GO:0016491">
    <property type="term" value="F:oxidoreductase activity"/>
    <property type="evidence" value="ECO:0007669"/>
    <property type="project" value="UniProtKB-KW"/>
</dbReference>
<protein>
    <recommendedName>
        <fullName evidence="3">NmrA-like domain-containing protein</fullName>
    </recommendedName>
</protein>
<comment type="caution">
    <text evidence="4">The sequence shown here is derived from an EMBL/GenBank/DDBJ whole genome shotgun (WGS) entry which is preliminary data.</text>
</comment>
<evidence type="ECO:0000256" key="2">
    <source>
        <dbReference type="ARBA" id="ARBA00023002"/>
    </source>
</evidence>
<keyword evidence="5" id="KW-1185">Reference proteome</keyword>
<sequence>MASSRHTVTVVGGTGRLGFDITKIFLDEFHTTFPAVRVLTRDHSTAKAQDLAARGALLYTFDPENIAQSLGDAFAGADVVINALPTSMPKDAKRQVAAAAVKSGVKVFFLSEFGVDHSRNDFPGYDHHEWDVKRQLASEARELARGTPTQVIALYTGLFLELALNPFMGFDVENNAYTCIGPPSQKVTFTSKGDIGRAVARLSTLALEPLTAAKVPDELRIAGAVVSYEDVRDLVSRAKGVPKGEIKSEDLTQLKDTLRKTPGSHIVNYIRVLMGEGKLDFSDGNANSLVDPAEAFWKWKSVEDLLLVTYRELLYGGKARVLPYNELAVIVERPDEAALRS</sequence>
<reference evidence="4" key="1">
    <citation type="submission" date="2022-11" db="EMBL/GenBank/DDBJ databases">
        <title>Genome Sequence of Cubamyces cubensis.</title>
        <authorList>
            <person name="Buettner E."/>
        </authorList>
    </citation>
    <scope>NUCLEOTIDE SEQUENCE</scope>
    <source>
        <strain evidence="4">MPL-01</strain>
    </source>
</reference>
<organism evidence="4 5">
    <name type="scientific">Trametes cubensis</name>
    <dbReference type="NCBI Taxonomy" id="1111947"/>
    <lineage>
        <taxon>Eukaryota</taxon>
        <taxon>Fungi</taxon>
        <taxon>Dikarya</taxon>
        <taxon>Basidiomycota</taxon>
        <taxon>Agaricomycotina</taxon>
        <taxon>Agaricomycetes</taxon>
        <taxon>Polyporales</taxon>
        <taxon>Polyporaceae</taxon>
        <taxon>Trametes</taxon>
    </lineage>
</organism>
<dbReference type="InterPro" id="IPR008030">
    <property type="entry name" value="NmrA-like"/>
</dbReference>
<keyword evidence="2" id="KW-0560">Oxidoreductase</keyword>
<keyword evidence="1" id="KW-0521">NADP</keyword>
<feature type="domain" description="NmrA-like" evidence="3">
    <location>
        <begin position="6"/>
        <end position="240"/>
    </location>
</feature>
<evidence type="ECO:0000259" key="3">
    <source>
        <dbReference type="Pfam" id="PF05368"/>
    </source>
</evidence>
<evidence type="ECO:0000256" key="1">
    <source>
        <dbReference type="ARBA" id="ARBA00022857"/>
    </source>
</evidence>
<dbReference type="InterPro" id="IPR051609">
    <property type="entry name" value="NmrA/Isoflavone_reductase-like"/>
</dbReference>